<gene>
    <name evidence="2" type="ORF">ACFQL7_21540</name>
</gene>
<keyword evidence="3" id="KW-1185">Reference proteome</keyword>
<dbReference type="AlphaFoldDB" id="A0ABD5YXT2"/>
<dbReference type="RefSeq" id="WP_390206643.1">
    <property type="nucleotide sequence ID" value="NZ_JBHTAX010000004.1"/>
</dbReference>
<dbReference type="InterPro" id="IPR051678">
    <property type="entry name" value="AGP_Transferase"/>
</dbReference>
<dbReference type="SUPFAM" id="SSF56112">
    <property type="entry name" value="Protein kinase-like (PK-like)"/>
    <property type="match status" value="1"/>
</dbReference>
<reference evidence="2 3" key="1">
    <citation type="journal article" date="2019" name="Int. J. Syst. Evol. Microbiol.">
        <title>The Global Catalogue of Microorganisms (GCM) 10K type strain sequencing project: providing services to taxonomists for standard genome sequencing and annotation.</title>
        <authorList>
            <consortium name="The Broad Institute Genomics Platform"/>
            <consortium name="The Broad Institute Genome Sequencing Center for Infectious Disease"/>
            <person name="Wu L."/>
            <person name="Ma J."/>
        </authorList>
    </citation>
    <scope>NUCLEOTIDE SEQUENCE [LARGE SCALE GENOMIC DNA]</scope>
    <source>
        <strain evidence="2 3">RDMS1</strain>
    </source>
</reference>
<proteinExistence type="predicted"/>
<name>A0ABD5YXT2_9EURY</name>
<sequence length="338" mass="37193">MNYDRTIPDKTITEIVRRIDSSWEVQNATPAVDGHHIVYHLDIAMQSGRQQCVLKATPPEKSPTCGDEARTLAILAAHTSLPVPEVLGVVDDDEHLPTPLFVSTTLPGANYNRTMLATFSETAIERLAHSTGRHLAMLHALDAVEAYGFVDIDADETLGGDCPSVTSGQLVVQNPTRSWTEYLTAECDQKCTWLTETQFGDLAPVVRPVLDVQIDSLSGEFEPIIARIDQSLDNVLLDPETSAVTGLLDWEFCVAATPAYDLAFVEHSLRGVTGRLFRMFQIVRRRFARLCSMAIAKPALLVSSNSFTRIVSAMRYSWLSTQCSTSKIGSIRLVLPST</sequence>
<dbReference type="PANTHER" id="PTHR21310">
    <property type="entry name" value="AMINOGLYCOSIDE PHOSPHOTRANSFERASE-RELATED-RELATED"/>
    <property type="match status" value="1"/>
</dbReference>
<dbReference type="Pfam" id="PF01636">
    <property type="entry name" value="APH"/>
    <property type="match status" value="1"/>
</dbReference>
<evidence type="ECO:0000313" key="3">
    <source>
        <dbReference type="Proteomes" id="UP001596417"/>
    </source>
</evidence>
<dbReference type="Gene3D" id="3.90.1200.10">
    <property type="match status" value="1"/>
</dbReference>
<evidence type="ECO:0000313" key="2">
    <source>
        <dbReference type="EMBL" id="MFC7192136.1"/>
    </source>
</evidence>
<feature type="domain" description="Aminoglycoside phosphotransferase" evidence="1">
    <location>
        <begin position="49"/>
        <end position="265"/>
    </location>
</feature>
<dbReference type="EMBL" id="JBHTAX010000004">
    <property type="protein sequence ID" value="MFC7192136.1"/>
    <property type="molecule type" value="Genomic_DNA"/>
</dbReference>
<organism evidence="2 3">
    <name type="scientific">Halocatena marina</name>
    <dbReference type="NCBI Taxonomy" id="2934937"/>
    <lineage>
        <taxon>Archaea</taxon>
        <taxon>Methanobacteriati</taxon>
        <taxon>Methanobacteriota</taxon>
        <taxon>Stenosarchaea group</taxon>
        <taxon>Halobacteria</taxon>
        <taxon>Halobacteriales</taxon>
        <taxon>Natronomonadaceae</taxon>
        <taxon>Halocatena</taxon>
    </lineage>
</organism>
<dbReference type="Gene3D" id="3.30.200.20">
    <property type="entry name" value="Phosphorylase Kinase, domain 1"/>
    <property type="match status" value="1"/>
</dbReference>
<dbReference type="Proteomes" id="UP001596417">
    <property type="component" value="Unassembled WGS sequence"/>
</dbReference>
<dbReference type="InterPro" id="IPR002575">
    <property type="entry name" value="Aminoglycoside_PTrfase"/>
</dbReference>
<comment type="caution">
    <text evidence="2">The sequence shown here is derived from an EMBL/GenBank/DDBJ whole genome shotgun (WGS) entry which is preliminary data.</text>
</comment>
<accession>A0ABD5YXT2</accession>
<evidence type="ECO:0000259" key="1">
    <source>
        <dbReference type="Pfam" id="PF01636"/>
    </source>
</evidence>
<protein>
    <submittedName>
        <fullName evidence="2">Phosphotransferase family protein</fullName>
    </submittedName>
</protein>
<dbReference type="InterPro" id="IPR011009">
    <property type="entry name" value="Kinase-like_dom_sf"/>
</dbReference>